<dbReference type="EMBL" id="JAGSGD010000001">
    <property type="protein sequence ID" value="MBR7619158.1"/>
    <property type="molecule type" value="Genomic_DNA"/>
</dbReference>
<keyword evidence="8" id="KW-1185">Reference proteome</keyword>
<dbReference type="InterPro" id="IPR009056">
    <property type="entry name" value="Cyt_c-like_dom"/>
</dbReference>
<evidence type="ECO:0000313" key="8">
    <source>
        <dbReference type="Proteomes" id="UP000622580"/>
    </source>
</evidence>
<dbReference type="GO" id="GO:0009055">
    <property type="term" value="F:electron transfer activity"/>
    <property type="evidence" value="ECO:0007669"/>
    <property type="project" value="InterPro"/>
</dbReference>
<dbReference type="Gene3D" id="1.10.760.10">
    <property type="entry name" value="Cytochrome c-like domain"/>
    <property type="match status" value="1"/>
</dbReference>
<dbReference type="InterPro" id="IPR036909">
    <property type="entry name" value="Cyt_c-like_dom_sf"/>
</dbReference>
<evidence type="ECO:0000256" key="2">
    <source>
        <dbReference type="ARBA" id="ARBA00022723"/>
    </source>
</evidence>
<accession>A0A941HVX0</accession>
<dbReference type="Pfam" id="PF13442">
    <property type="entry name" value="Cytochrome_CBB3"/>
    <property type="match status" value="1"/>
</dbReference>
<proteinExistence type="predicted"/>
<dbReference type="GO" id="GO:0020037">
    <property type="term" value="F:heme binding"/>
    <property type="evidence" value="ECO:0007669"/>
    <property type="project" value="InterPro"/>
</dbReference>
<gene>
    <name evidence="7" type="ORF">JKL49_07120</name>
</gene>
<evidence type="ECO:0000256" key="3">
    <source>
        <dbReference type="ARBA" id="ARBA00023004"/>
    </source>
</evidence>
<protein>
    <submittedName>
        <fullName evidence="7">Cytochrome c</fullName>
    </submittedName>
</protein>
<evidence type="ECO:0000259" key="6">
    <source>
        <dbReference type="PROSITE" id="PS51007"/>
    </source>
</evidence>
<feature type="signal peptide" evidence="5">
    <location>
        <begin position="1"/>
        <end position="25"/>
    </location>
</feature>
<evidence type="ECO:0000256" key="1">
    <source>
        <dbReference type="ARBA" id="ARBA00022617"/>
    </source>
</evidence>
<name>A0A941HVX0_9CAUL</name>
<dbReference type="AlphaFoldDB" id="A0A941HVX0"/>
<comment type="caution">
    <text evidence="7">The sequence shown here is derived from an EMBL/GenBank/DDBJ whole genome shotgun (WGS) entry which is preliminary data.</text>
</comment>
<organism evidence="7 8">
    <name type="scientific">Phenylobacterium glaciei</name>
    <dbReference type="NCBI Taxonomy" id="2803784"/>
    <lineage>
        <taxon>Bacteria</taxon>
        <taxon>Pseudomonadati</taxon>
        <taxon>Pseudomonadota</taxon>
        <taxon>Alphaproteobacteria</taxon>
        <taxon>Caulobacterales</taxon>
        <taxon>Caulobacteraceae</taxon>
        <taxon>Phenylobacterium</taxon>
    </lineage>
</organism>
<dbReference type="GO" id="GO:0046872">
    <property type="term" value="F:metal ion binding"/>
    <property type="evidence" value="ECO:0007669"/>
    <property type="project" value="UniProtKB-KW"/>
</dbReference>
<keyword evidence="5" id="KW-0732">Signal</keyword>
<keyword evidence="1 4" id="KW-0349">Heme</keyword>
<keyword evidence="2 4" id="KW-0479">Metal-binding</keyword>
<sequence length="121" mass="12849">MSVARTALMLSAMLAGALISAQALAQDVATDASADRGRDLVLKHCNRCHSLAATGPSSEPTAPPFRDLYKRYPVENLGEALAEGILVGHPQMPEFKFAPDDVTAVIDYLTRIQSGTAKPTP</sequence>
<dbReference type="PROSITE" id="PS51007">
    <property type="entry name" value="CYTC"/>
    <property type="match status" value="1"/>
</dbReference>
<evidence type="ECO:0000256" key="4">
    <source>
        <dbReference type="PROSITE-ProRule" id="PRU00433"/>
    </source>
</evidence>
<evidence type="ECO:0000256" key="5">
    <source>
        <dbReference type="SAM" id="SignalP"/>
    </source>
</evidence>
<keyword evidence="3 4" id="KW-0408">Iron</keyword>
<dbReference type="Proteomes" id="UP000622580">
    <property type="component" value="Unassembled WGS sequence"/>
</dbReference>
<feature type="chain" id="PRO_5036774686" evidence="5">
    <location>
        <begin position="26"/>
        <end position="121"/>
    </location>
</feature>
<dbReference type="SUPFAM" id="SSF46626">
    <property type="entry name" value="Cytochrome c"/>
    <property type="match status" value="1"/>
</dbReference>
<reference evidence="7" key="1">
    <citation type="submission" date="2021-04" db="EMBL/GenBank/DDBJ databases">
        <title>Draft genome assembly of strain Phenylobacterium sp. 20VBR1 using MiniION and Illumina platforms.</title>
        <authorList>
            <person name="Thomas F.A."/>
            <person name="Krishnan K.P."/>
            <person name="Sinha R.K."/>
        </authorList>
    </citation>
    <scope>NUCLEOTIDE SEQUENCE</scope>
    <source>
        <strain evidence="7">20VBR1</strain>
    </source>
</reference>
<feature type="domain" description="Cytochrome c" evidence="6">
    <location>
        <begin position="32"/>
        <end position="113"/>
    </location>
</feature>
<evidence type="ECO:0000313" key="7">
    <source>
        <dbReference type="EMBL" id="MBR7619158.1"/>
    </source>
</evidence>